<name>A0A8I1AEQ6_THEIN</name>
<gene>
    <name evidence="1" type="ORF">I8U20_14250</name>
</gene>
<dbReference type="AlphaFoldDB" id="A0A8I1AEQ6"/>
<evidence type="ECO:0000313" key="2">
    <source>
        <dbReference type="Proteomes" id="UP000633619"/>
    </source>
</evidence>
<dbReference type="Proteomes" id="UP000633619">
    <property type="component" value="Unassembled WGS sequence"/>
</dbReference>
<sequence length="174" mass="20750">MRWYEKVNIDAKAAYFLALSDKIIDKLTPYENWYSIARSTLDLCWEWVEDKKVDEDDIYMKVNDEDEGFFMVGLAEIDPFQGNSQAESAYWCIFGAVSYVIWLGHILNNKENELPQELESLDDEFNEQRFMEEIRKVEGYREEWSECLKQYLLENYPAGSDRKIKREELLRLIA</sequence>
<proteinExistence type="predicted"/>
<evidence type="ECO:0008006" key="3">
    <source>
        <dbReference type="Google" id="ProtNLM"/>
    </source>
</evidence>
<protein>
    <recommendedName>
        <fullName evidence="3">Immunity protein Imm6</fullName>
    </recommendedName>
</protein>
<reference evidence="1 2" key="1">
    <citation type="submission" date="2020-12" db="EMBL/GenBank/DDBJ databases">
        <title>WGS of Thermoactinomyces spp.</title>
        <authorList>
            <person name="Cheng K."/>
        </authorList>
    </citation>
    <scope>NUCLEOTIDE SEQUENCE [LARGE SCALE GENOMIC DNA]</scope>
    <source>
        <strain evidence="2">CICC 10671\DSM 43846</strain>
    </source>
</reference>
<evidence type="ECO:0000313" key="1">
    <source>
        <dbReference type="EMBL" id="MBH8596452.1"/>
    </source>
</evidence>
<accession>A0A8I1AEQ6</accession>
<organism evidence="1 2">
    <name type="scientific">Thermoactinomyces intermedius</name>
    <dbReference type="NCBI Taxonomy" id="2024"/>
    <lineage>
        <taxon>Bacteria</taxon>
        <taxon>Bacillati</taxon>
        <taxon>Bacillota</taxon>
        <taxon>Bacilli</taxon>
        <taxon>Bacillales</taxon>
        <taxon>Thermoactinomycetaceae</taxon>
        <taxon>Thermoactinomyces</taxon>
    </lineage>
</organism>
<dbReference type="Pfam" id="PF14434">
    <property type="entry name" value="Imm6"/>
    <property type="match status" value="1"/>
</dbReference>
<dbReference type="InterPro" id="IPR025674">
    <property type="entry name" value="Imm6"/>
</dbReference>
<keyword evidence="2" id="KW-1185">Reference proteome</keyword>
<comment type="caution">
    <text evidence="1">The sequence shown here is derived from an EMBL/GenBank/DDBJ whole genome shotgun (WGS) entry which is preliminary data.</text>
</comment>
<dbReference type="RefSeq" id="WP_062843343.1">
    <property type="nucleotide sequence ID" value="NZ_JACEIR010000023.1"/>
</dbReference>
<dbReference type="EMBL" id="JAECVW010000020">
    <property type="protein sequence ID" value="MBH8596452.1"/>
    <property type="molecule type" value="Genomic_DNA"/>
</dbReference>